<sequence length="244" mass="27300">MLTPDNAIEKAGNLISHSKRIVAFTGAGISTDSGIPDLSGIDRILKDDPYFTGDVFNLLSSSFATHHPEEFYRLYRKTFFQPNAQPNEAHHFLASLEQTGKLVGIATMNIDWLHQLAGSQTVFEYWGDMHKNHCVYCQRSFDWQIIKEMVLPKCPSCGHVIIPDFVMRNLATYQDAVAAGQALIAQADLLLIVGTKRSPNQFPQKTPKIIINEYPVLSGGNNFLEVNGRASVVFSKINQYLRTI</sequence>
<reference evidence="6 7" key="1">
    <citation type="journal article" date="2015" name="Genome Announc.">
        <title>Expanding the biotechnology potential of lactobacilli through comparative genomics of 213 strains and associated genera.</title>
        <authorList>
            <person name="Sun Z."/>
            <person name="Harris H.M."/>
            <person name="McCann A."/>
            <person name="Guo C."/>
            <person name="Argimon S."/>
            <person name="Zhang W."/>
            <person name="Yang X."/>
            <person name="Jeffery I.B."/>
            <person name="Cooney J.C."/>
            <person name="Kagawa T.F."/>
            <person name="Liu W."/>
            <person name="Song Y."/>
            <person name="Salvetti E."/>
            <person name="Wrobel A."/>
            <person name="Rasinkangas P."/>
            <person name="Parkhill J."/>
            <person name="Rea M.C."/>
            <person name="O'Sullivan O."/>
            <person name="Ritari J."/>
            <person name="Douillard F.P."/>
            <person name="Paul Ross R."/>
            <person name="Yang R."/>
            <person name="Briner A.E."/>
            <person name="Felis G.E."/>
            <person name="de Vos W.M."/>
            <person name="Barrangou R."/>
            <person name="Klaenhammer T.R."/>
            <person name="Caufield P.W."/>
            <person name="Cui Y."/>
            <person name="Zhang H."/>
            <person name="O'Toole P.W."/>
        </authorList>
    </citation>
    <scope>NUCLEOTIDE SEQUENCE [LARGE SCALE GENOMIC DNA]</scope>
    <source>
        <strain evidence="6 7">DSM 19906</strain>
    </source>
</reference>
<dbReference type="EC" id="2.3.1.286" evidence="1"/>
<evidence type="ECO:0000256" key="3">
    <source>
        <dbReference type="ARBA" id="ARBA00023027"/>
    </source>
</evidence>
<accession>A0A0R1NGK8</accession>
<evidence type="ECO:0000256" key="2">
    <source>
        <dbReference type="ARBA" id="ARBA00022679"/>
    </source>
</evidence>
<dbReference type="AlphaFoldDB" id="A0A0R1NGK8"/>
<dbReference type="InterPro" id="IPR003000">
    <property type="entry name" value="Sirtuin"/>
</dbReference>
<comment type="caution">
    <text evidence="4">Lacks conserved residue(s) required for the propagation of feature annotation.</text>
</comment>
<dbReference type="PROSITE" id="PS50305">
    <property type="entry name" value="SIRTUIN"/>
    <property type="match status" value="1"/>
</dbReference>
<dbReference type="GO" id="GO:0017136">
    <property type="term" value="F:histone deacetylase activity, NAD-dependent"/>
    <property type="evidence" value="ECO:0007669"/>
    <property type="project" value="TreeGrafter"/>
</dbReference>
<feature type="binding site" evidence="4">
    <location>
        <position position="134"/>
    </location>
    <ligand>
        <name>Zn(2+)</name>
        <dbReference type="ChEBI" id="CHEBI:29105"/>
    </ligand>
</feature>
<dbReference type="Gene3D" id="3.30.1600.10">
    <property type="entry name" value="SIR2/SIRT2 'Small Domain"/>
    <property type="match status" value="1"/>
</dbReference>
<dbReference type="Proteomes" id="UP000051439">
    <property type="component" value="Unassembled WGS sequence"/>
</dbReference>
<dbReference type="InterPro" id="IPR026590">
    <property type="entry name" value="Ssirtuin_cat_dom"/>
</dbReference>
<keyword evidence="3" id="KW-0520">NAD</keyword>
<dbReference type="PANTHER" id="PTHR11085:SF10">
    <property type="entry name" value="NAD-DEPENDENT PROTEIN DEACYLASE SIRTUIN-5, MITOCHONDRIAL-RELATED"/>
    <property type="match status" value="1"/>
</dbReference>
<evidence type="ECO:0000313" key="6">
    <source>
        <dbReference type="EMBL" id="KRL19377.1"/>
    </source>
</evidence>
<dbReference type="InterPro" id="IPR050134">
    <property type="entry name" value="NAD-dep_sirtuin_deacylases"/>
</dbReference>
<dbReference type="Pfam" id="PF02146">
    <property type="entry name" value="SIR2"/>
    <property type="match status" value="1"/>
</dbReference>
<feature type="binding site" evidence="4">
    <location>
        <position position="154"/>
    </location>
    <ligand>
        <name>Zn(2+)</name>
        <dbReference type="ChEBI" id="CHEBI:29105"/>
    </ligand>
</feature>
<dbReference type="PANTHER" id="PTHR11085">
    <property type="entry name" value="NAD-DEPENDENT PROTEIN DEACYLASE SIRTUIN-5, MITOCHONDRIAL-RELATED"/>
    <property type="match status" value="1"/>
</dbReference>
<organism evidence="6 7">
    <name type="scientific">Lentilactobacillus kisonensis DSM 19906 = JCM 15041</name>
    <dbReference type="NCBI Taxonomy" id="1423766"/>
    <lineage>
        <taxon>Bacteria</taxon>
        <taxon>Bacillati</taxon>
        <taxon>Bacillota</taxon>
        <taxon>Bacilli</taxon>
        <taxon>Lactobacillales</taxon>
        <taxon>Lactobacillaceae</taxon>
        <taxon>Lentilactobacillus</taxon>
    </lineage>
</organism>
<keyword evidence="2" id="KW-0808">Transferase</keyword>
<keyword evidence="4" id="KW-0479">Metal-binding</keyword>
<dbReference type="GO" id="GO:0046872">
    <property type="term" value="F:metal ion binding"/>
    <property type="evidence" value="ECO:0007669"/>
    <property type="project" value="UniProtKB-KW"/>
</dbReference>
<gene>
    <name evidence="6" type="ORF">FC98_GL002127</name>
</gene>
<evidence type="ECO:0000256" key="4">
    <source>
        <dbReference type="PROSITE-ProRule" id="PRU00236"/>
    </source>
</evidence>
<feature type="binding site" evidence="4">
    <location>
        <position position="157"/>
    </location>
    <ligand>
        <name>Zn(2+)</name>
        <dbReference type="ChEBI" id="CHEBI:29105"/>
    </ligand>
</feature>
<evidence type="ECO:0000259" key="5">
    <source>
        <dbReference type="PROSITE" id="PS50305"/>
    </source>
</evidence>
<dbReference type="GO" id="GO:0070403">
    <property type="term" value="F:NAD+ binding"/>
    <property type="evidence" value="ECO:0007669"/>
    <property type="project" value="InterPro"/>
</dbReference>
<keyword evidence="7" id="KW-1185">Reference proteome</keyword>
<dbReference type="EMBL" id="AZEB01000046">
    <property type="protein sequence ID" value="KRL19377.1"/>
    <property type="molecule type" value="Genomic_DNA"/>
</dbReference>
<evidence type="ECO:0000313" key="7">
    <source>
        <dbReference type="Proteomes" id="UP000051439"/>
    </source>
</evidence>
<dbReference type="InterPro" id="IPR029035">
    <property type="entry name" value="DHS-like_NAD/FAD-binding_dom"/>
</dbReference>
<keyword evidence="4" id="KW-0862">Zinc</keyword>
<feature type="domain" description="Deacetylase sirtuin-type" evidence="5">
    <location>
        <begin position="1"/>
        <end position="244"/>
    </location>
</feature>
<dbReference type="SUPFAM" id="SSF52467">
    <property type="entry name" value="DHS-like NAD/FAD-binding domain"/>
    <property type="match status" value="1"/>
</dbReference>
<dbReference type="Gene3D" id="3.40.50.1220">
    <property type="entry name" value="TPP-binding domain"/>
    <property type="match status" value="1"/>
</dbReference>
<evidence type="ECO:0000256" key="1">
    <source>
        <dbReference type="ARBA" id="ARBA00012928"/>
    </source>
</evidence>
<comment type="caution">
    <text evidence="6">The sequence shown here is derived from an EMBL/GenBank/DDBJ whole genome shotgun (WGS) entry which is preliminary data.</text>
</comment>
<proteinExistence type="predicted"/>
<dbReference type="InterPro" id="IPR026591">
    <property type="entry name" value="Sirtuin_cat_small_dom_sf"/>
</dbReference>
<feature type="binding site" evidence="4">
    <location>
        <position position="137"/>
    </location>
    <ligand>
        <name>Zn(2+)</name>
        <dbReference type="ChEBI" id="CHEBI:29105"/>
    </ligand>
</feature>
<name>A0A0R1NGK8_9LACO</name>
<protein>
    <recommendedName>
        <fullName evidence="1">protein acetyllysine N-acetyltransferase</fullName>
        <ecNumber evidence="1">2.3.1.286</ecNumber>
    </recommendedName>
</protein>
<dbReference type="PATRIC" id="fig|1423766.4.peg.2207"/>